<organism evidence="1 2">
    <name type="scientific">Novosphingobium endophyticum</name>
    <dbReference type="NCBI Taxonomy" id="1955250"/>
    <lineage>
        <taxon>Bacteria</taxon>
        <taxon>Pseudomonadati</taxon>
        <taxon>Pseudomonadota</taxon>
        <taxon>Alphaproteobacteria</taxon>
        <taxon>Sphingomonadales</taxon>
        <taxon>Sphingomonadaceae</taxon>
        <taxon>Novosphingobium</taxon>
    </lineage>
</organism>
<dbReference type="Proteomes" id="UP000608154">
    <property type="component" value="Unassembled WGS sequence"/>
</dbReference>
<accession>A0A916TS71</accession>
<dbReference type="EMBL" id="BMHK01000011">
    <property type="protein sequence ID" value="GGC00913.1"/>
    <property type="molecule type" value="Genomic_DNA"/>
</dbReference>
<sequence length="124" mass="13666">MAIRDTDTYLAGFRALCLYVDNHRDLWSILLNGGAGAAMREEWLRQATMVAEAEKPANAWLPAELGTICASTLIAETLAWWVAQPRDAYDVEYIAQLLFRLISGAILASDPSPQIDQSNPEDLG</sequence>
<reference evidence="1" key="1">
    <citation type="journal article" date="2014" name="Int. J. Syst. Evol. Microbiol.">
        <title>Complete genome sequence of Corynebacterium casei LMG S-19264T (=DSM 44701T), isolated from a smear-ripened cheese.</title>
        <authorList>
            <consortium name="US DOE Joint Genome Institute (JGI-PGF)"/>
            <person name="Walter F."/>
            <person name="Albersmeier A."/>
            <person name="Kalinowski J."/>
            <person name="Ruckert C."/>
        </authorList>
    </citation>
    <scope>NUCLEOTIDE SEQUENCE</scope>
    <source>
        <strain evidence="1">CGMCC 1.15095</strain>
    </source>
</reference>
<proteinExistence type="predicted"/>
<gene>
    <name evidence="1" type="ORF">GCM10011494_19350</name>
</gene>
<comment type="caution">
    <text evidence="1">The sequence shown here is derived from an EMBL/GenBank/DDBJ whole genome shotgun (WGS) entry which is preliminary data.</text>
</comment>
<dbReference type="AlphaFoldDB" id="A0A916TS71"/>
<reference evidence="1" key="2">
    <citation type="submission" date="2020-09" db="EMBL/GenBank/DDBJ databases">
        <authorList>
            <person name="Sun Q."/>
            <person name="Zhou Y."/>
        </authorList>
    </citation>
    <scope>NUCLEOTIDE SEQUENCE</scope>
    <source>
        <strain evidence="1">CGMCC 1.15095</strain>
    </source>
</reference>
<evidence type="ECO:0000313" key="1">
    <source>
        <dbReference type="EMBL" id="GGC00913.1"/>
    </source>
</evidence>
<keyword evidence="2" id="KW-1185">Reference proteome</keyword>
<protein>
    <submittedName>
        <fullName evidence="1">Uncharacterized protein</fullName>
    </submittedName>
</protein>
<name>A0A916TS71_9SPHN</name>
<evidence type="ECO:0000313" key="2">
    <source>
        <dbReference type="Proteomes" id="UP000608154"/>
    </source>
</evidence>